<keyword evidence="3 6" id="KW-1133">Transmembrane helix</keyword>
<evidence type="ECO:0000256" key="6">
    <source>
        <dbReference type="SAM" id="Phobius"/>
    </source>
</evidence>
<evidence type="ECO:0000259" key="8">
    <source>
        <dbReference type="SMART" id="SM00694"/>
    </source>
</evidence>
<dbReference type="GO" id="GO:0007031">
    <property type="term" value="P:peroxisome organization"/>
    <property type="evidence" value="ECO:0007669"/>
    <property type="project" value="TreeGrafter"/>
</dbReference>
<dbReference type="AlphaFoldDB" id="A0AAX4JWN2"/>
<accession>A0AAX4JWN2</accession>
<dbReference type="GeneID" id="91094904"/>
<reference evidence="9 10" key="1">
    <citation type="submission" date="2024-01" db="EMBL/GenBank/DDBJ databases">
        <title>Comparative genomics of Cryptococcus and Kwoniella reveals pathogenesis evolution and contrasting modes of karyotype evolution via chromosome fusion or intercentromeric recombination.</title>
        <authorList>
            <person name="Coelho M.A."/>
            <person name="David-Palma M."/>
            <person name="Shea T."/>
            <person name="Bowers K."/>
            <person name="McGinley-Smith S."/>
            <person name="Mohammad A.W."/>
            <person name="Gnirke A."/>
            <person name="Yurkov A.M."/>
            <person name="Nowrousian M."/>
            <person name="Sun S."/>
            <person name="Cuomo C.A."/>
            <person name="Heitman J."/>
        </authorList>
    </citation>
    <scope>NUCLEOTIDE SEQUENCE [LARGE SCALE GENOMIC DNA]</scope>
    <source>
        <strain evidence="9 10">CBS 6074</strain>
    </source>
</reference>
<evidence type="ECO:0000256" key="3">
    <source>
        <dbReference type="ARBA" id="ARBA00022989"/>
    </source>
</evidence>
<feature type="transmembrane region" description="Helical" evidence="6">
    <location>
        <begin position="35"/>
        <end position="56"/>
    </location>
</feature>
<dbReference type="PANTHER" id="PTHR31679:SF2">
    <property type="entry name" value="PEROXISOMAL MEMBRANE PROTEIN PEX30-RELATED"/>
    <property type="match status" value="1"/>
</dbReference>
<keyword evidence="10" id="KW-1185">Reference proteome</keyword>
<dbReference type="PANTHER" id="PTHR31679">
    <property type="entry name" value="PEROXISOMAL MEMBRANE PROTEIN PEX30-RELATED"/>
    <property type="match status" value="1"/>
</dbReference>
<dbReference type="SMART" id="SM00693">
    <property type="entry name" value="DysFN"/>
    <property type="match status" value="1"/>
</dbReference>
<feature type="region of interest" description="Disordered" evidence="5">
    <location>
        <begin position="385"/>
        <end position="458"/>
    </location>
</feature>
<sequence length="715" mass="77839">MAPTTSIPHAGSSEHPQPVILQSSDLVSSLPAPCLRLLVLFARPIALFKVLLEILFWRTGRRVQSWMVIGAWWSLCLASGHAFRYLLPALIFIPFIPLSTLRLKSSTKQPTKNTSVEPSTSDSLIITLSDINAIYALLPPSPLPKITSSYERFRQLGSLRLVRGLIVIWVTWLMLGQVIGYRTLLGMVGTIVLLLPSPPLAHIVNLLSKSLFIRRSLALAFLFTFGSPPESSYKFSVTDFSPLGWVKSKWTTSRRPSLAFSLKPKMSSLSQSNLSESAIADDDEEGKMEKVEQPIYFKFELHENQRWWMGLDWTSALLPQERPSWCDNHLQPVSPPQSFILPQSTSIIVPQPTVNDPKAKVQRTSNWKWLDDDWHTVKQGPAALLTSTTGGSAKQNQTIPSPTIPQHHDDEHGFTVPNQPQNTGNTTSGGASSRPTSFISTFGSSPPTATGEDTLSPGARAQSIAEQAFTKGLERLKARTASVAANATSSSSSSSANNQAGSSPRKTSDTSNFSFRQRTTSQASDDSHHTTNDHHDLPSNVNVQLPLPGEVIVEKDDATDNDGWVYGDNKWEGMGPKGGLGKFTRRRRWTRRAVLIETVTKIKSIEEPPIIVPPSSATTPGGGREITPTNIPNSPLKAKAAPAPAVAVAVKSTPVDGKGTSMNRVGSRNSNSKRSDHHEDNIHSSGGVTGITTGTQNRDDVLRSRLKKAMGSVGG</sequence>
<evidence type="ECO:0000256" key="4">
    <source>
        <dbReference type="ARBA" id="ARBA00023136"/>
    </source>
</evidence>
<evidence type="ECO:0000259" key="7">
    <source>
        <dbReference type="SMART" id="SM00693"/>
    </source>
</evidence>
<dbReference type="InterPro" id="IPR010482">
    <property type="entry name" value="TECPR1-like_DysF"/>
</dbReference>
<dbReference type="Proteomes" id="UP001355207">
    <property type="component" value="Chromosome 5"/>
</dbReference>
<dbReference type="GO" id="GO:0012505">
    <property type="term" value="C:endomembrane system"/>
    <property type="evidence" value="ECO:0007669"/>
    <property type="project" value="UniProtKB-SubCell"/>
</dbReference>
<evidence type="ECO:0000256" key="1">
    <source>
        <dbReference type="ARBA" id="ARBA00004127"/>
    </source>
</evidence>
<feature type="compositionally biased region" description="Low complexity" evidence="5">
    <location>
        <begin position="485"/>
        <end position="503"/>
    </location>
</feature>
<evidence type="ECO:0000313" key="9">
    <source>
        <dbReference type="EMBL" id="WWC89313.1"/>
    </source>
</evidence>
<dbReference type="InterPro" id="IPR006614">
    <property type="entry name" value="Peroxin/Ferlin"/>
</dbReference>
<feature type="region of interest" description="Disordered" evidence="5">
    <location>
        <begin position="485"/>
        <end position="543"/>
    </location>
</feature>
<feature type="region of interest" description="Disordered" evidence="5">
    <location>
        <begin position="654"/>
        <end position="699"/>
    </location>
</feature>
<comment type="subcellular location">
    <subcellularLocation>
        <location evidence="1">Endomembrane system</location>
        <topology evidence="1">Multi-pass membrane protein</topology>
    </subcellularLocation>
</comment>
<protein>
    <recommendedName>
        <fullName evidence="7 8">Peroxin/Ferlin domain-containing protein</fullName>
    </recommendedName>
</protein>
<evidence type="ECO:0000313" key="10">
    <source>
        <dbReference type="Proteomes" id="UP001355207"/>
    </source>
</evidence>
<dbReference type="EMBL" id="CP144102">
    <property type="protein sequence ID" value="WWC89313.1"/>
    <property type="molecule type" value="Genomic_DNA"/>
</dbReference>
<feature type="compositionally biased region" description="Polar residues" evidence="5">
    <location>
        <begin position="385"/>
        <end position="401"/>
    </location>
</feature>
<keyword evidence="2 6" id="KW-0812">Transmembrane</keyword>
<feature type="transmembrane region" description="Helical" evidence="6">
    <location>
        <begin position="161"/>
        <end position="179"/>
    </location>
</feature>
<feature type="domain" description="Peroxin/Ferlin" evidence="7">
    <location>
        <begin position="294"/>
        <end position="377"/>
    </location>
</feature>
<feature type="compositionally biased region" description="Basic and acidic residues" evidence="5">
    <location>
        <begin position="673"/>
        <end position="682"/>
    </location>
</feature>
<feature type="compositionally biased region" description="Polar residues" evidence="5">
    <location>
        <begin position="416"/>
        <end position="453"/>
    </location>
</feature>
<dbReference type="InterPro" id="IPR052646">
    <property type="entry name" value="Peroxisomal_PEX28-32"/>
</dbReference>
<dbReference type="Pfam" id="PF06398">
    <property type="entry name" value="Pex24p"/>
    <property type="match status" value="2"/>
</dbReference>
<feature type="compositionally biased region" description="Basic and acidic residues" evidence="5">
    <location>
        <begin position="525"/>
        <end position="537"/>
    </location>
</feature>
<proteinExistence type="predicted"/>
<name>A0AAX4JWN2_9TREE</name>
<feature type="compositionally biased region" description="Polar residues" evidence="5">
    <location>
        <begin position="509"/>
        <end position="523"/>
    </location>
</feature>
<evidence type="ECO:0000256" key="5">
    <source>
        <dbReference type="SAM" id="MobiDB-lite"/>
    </source>
</evidence>
<dbReference type="SMART" id="SM00694">
    <property type="entry name" value="DysFC"/>
    <property type="match status" value="1"/>
</dbReference>
<feature type="domain" description="Peroxin/Ferlin" evidence="8">
    <location>
        <begin position="563"/>
        <end position="596"/>
    </location>
</feature>
<organism evidence="9 10">
    <name type="scientific">Kwoniella dendrophila CBS 6074</name>
    <dbReference type="NCBI Taxonomy" id="1295534"/>
    <lineage>
        <taxon>Eukaryota</taxon>
        <taxon>Fungi</taxon>
        <taxon>Dikarya</taxon>
        <taxon>Basidiomycota</taxon>
        <taxon>Agaricomycotina</taxon>
        <taxon>Tremellomycetes</taxon>
        <taxon>Tremellales</taxon>
        <taxon>Cryptococcaceae</taxon>
        <taxon>Kwoniella</taxon>
    </lineage>
</organism>
<gene>
    <name evidence="9" type="ORF">L201_004234</name>
</gene>
<dbReference type="GO" id="GO:0005778">
    <property type="term" value="C:peroxisomal membrane"/>
    <property type="evidence" value="ECO:0007669"/>
    <property type="project" value="UniProtKB-ARBA"/>
</dbReference>
<keyword evidence="4 6" id="KW-0472">Membrane</keyword>
<evidence type="ECO:0000256" key="2">
    <source>
        <dbReference type="ARBA" id="ARBA00022692"/>
    </source>
</evidence>
<feature type="compositionally biased region" description="Polar residues" evidence="5">
    <location>
        <begin position="660"/>
        <end position="672"/>
    </location>
</feature>
<dbReference type="RefSeq" id="XP_066076076.1">
    <property type="nucleotide sequence ID" value="XM_066219979.1"/>
</dbReference>